<evidence type="ECO:0000313" key="7">
    <source>
        <dbReference type="EMBL" id="MBO2989959.1"/>
    </source>
</evidence>
<keyword evidence="1" id="KW-0805">Transcription regulation</keyword>
<dbReference type="InterPro" id="IPR041347">
    <property type="entry name" value="MftR_C"/>
</dbReference>
<evidence type="ECO:0000259" key="6">
    <source>
        <dbReference type="PROSITE" id="PS50977"/>
    </source>
</evidence>
<feature type="DNA-binding region" description="H-T-H motif" evidence="4">
    <location>
        <begin position="41"/>
        <end position="60"/>
    </location>
</feature>
<dbReference type="AlphaFoldDB" id="A0A939QJM5"/>
<name>A0A939QJM5_9MICO</name>
<protein>
    <submittedName>
        <fullName evidence="7">TetR family transcriptional regulator</fullName>
    </submittedName>
</protein>
<dbReference type="Pfam" id="PF00440">
    <property type="entry name" value="TetR_N"/>
    <property type="match status" value="1"/>
</dbReference>
<dbReference type="GO" id="GO:0000976">
    <property type="term" value="F:transcription cis-regulatory region binding"/>
    <property type="evidence" value="ECO:0007669"/>
    <property type="project" value="TreeGrafter"/>
</dbReference>
<evidence type="ECO:0000256" key="2">
    <source>
        <dbReference type="ARBA" id="ARBA00023125"/>
    </source>
</evidence>
<dbReference type="RefSeq" id="WP_208238583.1">
    <property type="nucleotide sequence ID" value="NZ_BAAAQU010000002.1"/>
</dbReference>
<evidence type="ECO:0000256" key="1">
    <source>
        <dbReference type="ARBA" id="ARBA00023015"/>
    </source>
</evidence>
<accession>A0A939QJM5</accession>
<dbReference type="Pfam" id="PF17754">
    <property type="entry name" value="TetR_C_14"/>
    <property type="match status" value="1"/>
</dbReference>
<feature type="domain" description="HTH tetR-type" evidence="6">
    <location>
        <begin position="18"/>
        <end position="78"/>
    </location>
</feature>
<evidence type="ECO:0000256" key="5">
    <source>
        <dbReference type="SAM" id="MobiDB-lite"/>
    </source>
</evidence>
<dbReference type="GO" id="GO:0003700">
    <property type="term" value="F:DNA-binding transcription factor activity"/>
    <property type="evidence" value="ECO:0007669"/>
    <property type="project" value="TreeGrafter"/>
</dbReference>
<dbReference type="InterPro" id="IPR009057">
    <property type="entry name" value="Homeodomain-like_sf"/>
</dbReference>
<dbReference type="PRINTS" id="PR00455">
    <property type="entry name" value="HTHTETR"/>
</dbReference>
<comment type="caution">
    <text evidence="7">The sequence shown here is derived from an EMBL/GenBank/DDBJ whole genome shotgun (WGS) entry which is preliminary data.</text>
</comment>
<feature type="region of interest" description="Disordered" evidence="5">
    <location>
        <begin position="1"/>
        <end position="20"/>
    </location>
</feature>
<dbReference type="Proteomes" id="UP000668403">
    <property type="component" value="Unassembled WGS sequence"/>
</dbReference>
<dbReference type="EMBL" id="JAGFBF010000005">
    <property type="protein sequence ID" value="MBO2989959.1"/>
    <property type="molecule type" value="Genomic_DNA"/>
</dbReference>
<evidence type="ECO:0000313" key="8">
    <source>
        <dbReference type="Proteomes" id="UP000668403"/>
    </source>
</evidence>
<dbReference type="PROSITE" id="PS01081">
    <property type="entry name" value="HTH_TETR_1"/>
    <property type="match status" value="1"/>
</dbReference>
<keyword evidence="2 4" id="KW-0238">DNA-binding</keyword>
<dbReference type="InterPro" id="IPR023772">
    <property type="entry name" value="DNA-bd_HTH_TetR-type_CS"/>
</dbReference>
<sequence length="198" mass="20951">MTSRPSSDGPAGRGRPRVSSREVLEEAACELFLEQGYDGTTVAEIARRAGVSRGTFFNYFPAKSDVFWGDLDAALAVLPTALRAAEAAADPRDAVRAGLLRVADEFGPDRVPWILTQFEAMGSPGEVGLSALARLNTAAETLAQFVAERTGTTTRALAPRAIAYAALGEAVAAAQAWAERGPRRGRLSEHLALAHATE</sequence>
<dbReference type="SUPFAM" id="SSF46689">
    <property type="entry name" value="Homeodomain-like"/>
    <property type="match status" value="1"/>
</dbReference>
<keyword evidence="3" id="KW-0804">Transcription</keyword>
<organism evidence="7 8">
    <name type="scientific">Leucobacter tardus</name>
    <dbReference type="NCBI Taxonomy" id="501483"/>
    <lineage>
        <taxon>Bacteria</taxon>
        <taxon>Bacillati</taxon>
        <taxon>Actinomycetota</taxon>
        <taxon>Actinomycetes</taxon>
        <taxon>Micrococcales</taxon>
        <taxon>Microbacteriaceae</taxon>
        <taxon>Leucobacter</taxon>
    </lineage>
</organism>
<keyword evidence="8" id="KW-1185">Reference proteome</keyword>
<dbReference type="PROSITE" id="PS50977">
    <property type="entry name" value="HTH_TETR_2"/>
    <property type="match status" value="1"/>
</dbReference>
<gene>
    <name evidence="7" type="ORF">J4H85_08150</name>
</gene>
<dbReference type="Gene3D" id="1.10.10.60">
    <property type="entry name" value="Homeodomain-like"/>
    <property type="match status" value="1"/>
</dbReference>
<evidence type="ECO:0000256" key="4">
    <source>
        <dbReference type="PROSITE-ProRule" id="PRU00335"/>
    </source>
</evidence>
<evidence type="ECO:0000256" key="3">
    <source>
        <dbReference type="ARBA" id="ARBA00023163"/>
    </source>
</evidence>
<dbReference type="Gene3D" id="1.10.357.10">
    <property type="entry name" value="Tetracycline Repressor, domain 2"/>
    <property type="match status" value="1"/>
</dbReference>
<reference evidence="7" key="1">
    <citation type="submission" date="2021-03" db="EMBL/GenBank/DDBJ databases">
        <title>Leucobacter chromiisoli sp. nov., isolated from chromium-containing soil of chemical plant.</title>
        <authorList>
            <person name="Xu Z."/>
        </authorList>
    </citation>
    <scope>NUCLEOTIDE SEQUENCE</scope>
    <source>
        <strain evidence="7">K 70/01</strain>
    </source>
</reference>
<proteinExistence type="predicted"/>
<dbReference type="PANTHER" id="PTHR30055:SF238">
    <property type="entry name" value="MYCOFACTOCIN BIOSYNTHESIS TRANSCRIPTIONAL REGULATOR MFTR-RELATED"/>
    <property type="match status" value="1"/>
</dbReference>
<dbReference type="InterPro" id="IPR001647">
    <property type="entry name" value="HTH_TetR"/>
</dbReference>
<dbReference type="InterPro" id="IPR050109">
    <property type="entry name" value="HTH-type_TetR-like_transc_reg"/>
</dbReference>
<dbReference type="PANTHER" id="PTHR30055">
    <property type="entry name" value="HTH-TYPE TRANSCRIPTIONAL REGULATOR RUTR"/>
    <property type="match status" value="1"/>
</dbReference>